<dbReference type="FunFam" id="3.30.70.270:FF:000001">
    <property type="entry name" value="Diguanylate cyclase domain protein"/>
    <property type="match status" value="1"/>
</dbReference>
<dbReference type="AlphaFoldDB" id="A0A8J2XRI7"/>
<dbReference type="SMART" id="SM00267">
    <property type="entry name" value="GGDEF"/>
    <property type="match status" value="1"/>
</dbReference>
<organism evidence="4 5">
    <name type="scientific">Neiella marina</name>
    <dbReference type="NCBI Taxonomy" id="508461"/>
    <lineage>
        <taxon>Bacteria</taxon>
        <taxon>Pseudomonadati</taxon>
        <taxon>Pseudomonadota</taxon>
        <taxon>Gammaproteobacteria</taxon>
        <taxon>Alteromonadales</taxon>
        <taxon>Echinimonadaceae</taxon>
        <taxon>Neiella</taxon>
    </lineage>
</organism>
<dbReference type="GO" id="GO:1902201">
    <property type="term" value="P:negative regulation of bacterial-type flagellum-dependent cell motility"/>
    <property type="evidence" value="ECO:0007669"/>
    <property type="project" value="TreeGrafter"/>
</dbReference>
<keyword evidence="5" id="KW-1185">Reference proteome</keyword>
<dbReference type="InterPro" id="IPR029787">
    <property type="entry name" value="Nucleotide_cyclase"/>
</dbReference>
<name>A0A8J2XRI7_9GAMM</name>
<protein>
    <recommendedName>
        <fullName evidence="2">diguanylate cyclase</fullName>
        <ecNumber evidence="2">2.7.7.65</ecNumber>
    </recommendedName>
</protein>
<dbReference type="RefSeq" id="WP_087506371.1">
    <property type="nucleotide sequence ID" value="NZ_BMDX01000027.1"/>
</dbReference>
<dbReference type="InterPro" id="IPR000160">
    <property type="entry name" value="GGDEF_dom"/>
</dbReference>
<dbReference type="SUPFAM" id="SSF55073">
    <property type="entry name" value="Nucleotide cyclase"/>
    <property type="match status" value="1"/>
</dbReference>
<accession>A0A8J2XRI7</accession>
<dbReference type="GO" id="GO:0052621">
    <property type="term" value="F:diguanylate cyclase activity"/>
    <property type="evidence" value="ECO:0007669"/>
    <property type="project" value="UniProtKB-EC"/>
</dbReference>
<evidence type="ECO:0000313" key="4">
    <source>
        <dbReference type="EMBL" id="GGA89146.1"/>
    </source>
</evidence>
<comment type="caution">
    <text evidence="4">The sequence shown here is derived from an EMBL/GenBank/DDBJ whole genome shotgun (WGS) entry which is preliminary data.</text>
</comment>
<dbReference type="InterPro" id="IPR050469">
    <property type="entry name" value="Diguanylate_Cyclase"/>
</dbReference>
<dbReference type="NCBIfam" id="TIGR00254">
    <property type="entry name" value="GGDEF"/>
    <property type="match status" value="1"/>
</dbReference>
<dbReference type="EMBL" id="BMDX01000027">
    <property type="protein sequence ID" value="GGA89146.1"/>
    <property type="molecule type" value="Genomic_DNA"/>
</dbReference>
<gene>
    <name evidence="4" type="ORF">GCM10011369_34130</name>
</gene>
<dbReference type="Pfam" id="PF00990">
    <property type="entry name" value="GGDEF"/>
    <property type="match status" value="1"/>
</dbReference>
<dbReference type="Gene3D" id="3.30.70.270">
    <property type="match status" value="1"/>
</dbReference>
<dbReference type="InterPro" id="IPR043128">
    <property type="entry name" value="Rev_trsase/Diguanyl_cyclase"/>
</dbReference>
<dbReference type="EC" id="2.7.7.65" evidence="2"/>
<dbReference type="PROSITE" id="PS50887">
    <property type="entry name" value="GGDEF"/>
    <property type="match status" value="1"/>
</dbReference>
<feature type="domain" description="GGDEF" evidence="3">
    <location>
        <begin position="168"/>
        <end position="293"/>
    </location>
</feature>
<evidence type="ECO:0000256" key="1">
    <source>
        <dbReference type="ARBA" id="ARBA00001946"/>
    </source>
</evidence>
<evidence type="ECO:0000313" key="5">
    <source>
        <dbReference type="Proteomes" id="UP000619743"/>
    </source>
</evidence>
<dbReference type="CDD" id="cd01949">
    <property type="entry name" value="GGDEF"/>
    <property type="match status" value="1"/>
</dbReference>
<dbReference type="PANTHER" id="PTHR45138:SF6">
    <property type="entry name" value="DIGUANYLATE CYCLASE DGCN"/>
    <property type="match status" value="1"/>
</dbReference>
<evidence type="ECO:0000256" key="2">
    <source>
        <dbReference type="ARBA" id="ARBA00012528"/>
    </source>
</evidence>
<comment type="cofactor">
    <cofactor evidence="1">
        <name>Mg(2+)</name>
        <dbReference type="ChEBI" id="CHEBI:18420"/>
    </cofactor>
</comment>
<dbReference type="Proteomes" id="UP000619743">
    <property type="component" value="Unassembled WGS sequence"/>
</dbReference>
<dbReference type="PANTHER" id="PTHR45138">
    <property type="entry name" value="REGULATORY COMPONENTS OF SENSORY TRANSDUCTION SYSTEM"/>
    <property type="match status" value="1"/>
</dbReference>
<sequence length="293" mass="33767">MDTMQMSSSAFDANMDQARASVFSVYYNERPSSLLSILQTEIELKPLLRLYLEQARQRVSLDGISLFWNNQQFHVGDTSKSYRLTVEWTIDDHEPVKLAYTSRHKFDNHKHQQLDWLQRQLHFPLRNALRYESMRQQARTDHLTNIGNRGAFDDHACRYMSQARRSRQNLAIVLLDLNDFKQVNDHYGHLMGDRVLQAAAECLQAAIRGSDLPFRFGGDEYAALLIDCCEEACLLVQQRITEQFDQHPLLTKLGISASIGAAMYSAADNIETWLARADEAMYEMKRNKKSLSA</sequence>
<proteinExistence type="predicted"/>
<evidence type="ECO:0000259" key="3">
    <source>
        <dbReference type="PROSITE" id="PS50887"/>
    </source>
</evidence>
<dbReference type="GO" id="GO:0043709">
    <property type="term" value="P:cell adhesion involved in single-species biofilm formation"/>
    <property type="evidence" value="ECO:0007669"/>
    <property type="project" value="TreeGrafter"/>
</dbReference>
<dbReference type="GO" id="GO:0005886">
    <property type="term" value="C:plasma membrane"/>
    <property type="evidence" value="ECO:0007669"/>
    <property type="project" value="TreeGrafter"/>
</dbReference>
<reference evidence="5" key="1">
    <citation type="journal article" date="2019" name="Int. J. Syst. Evol. Microbiol.">
        <title>The Global Catalogue of Microorganisms (GCM) 10K type strain sequencing project: providing services to taxonomists for standard genome sequencing and annotation.</title>
        <authorList>
            <consortium name="The Broad Institute Genomics Platform"/>
            <consortium name="The Broad Institute Genome Sequencing Center for Infectious Disease"/>
            <person name="Wu L."/>
            <person name="Ma J."/>
        </authorList>
    </citation>
    <scope>NUCLEOTIDE SEQUENCE [LARGE SCALE GENOMIC DNA]</scope>
    <source>
        <strain evidence="5">CGMCC 1.10130</strain>
    </source>
</reference>
<dbReference type="OrthoDB" id="9812260at2"/>